<accession>A0A645F0P4</accession>
<dbReference type="EMBL" id="VSSQ01053860">
    <property type="protein sequence ID" value="MPN07851.1"/>
    <property type="molecule type" value="Genomic_DNA"/>
</dbReference>
<evidence type="ECO:0008006" key="2">
    <source>
        <dbReference type="Google" id="ProtNLM"/>
    </source>
</evidence>
<dbReference type="Pfam" id="PF07505">
    <property type="entry name" value="DUF5131"/>
    <property type="match status" value="1"/>
</dbReference>
<sequence length="145" mass="16396">MLRDGPKLKAIPARVHFWSVEPFLGYLGEVPRELLPDWVIAGGESGPNARPMHPGWARSLRDQCNAADVAFLFKQWGEWTSGENVLRQHGTVATAKWWNDTWSFHEENLAYTDGHIDDEPDLYRVGKKAAGRLLDGRTWDGFPAP</sequence>
<comment type="caution">
    <text evidence="1">The sequence shown here is derived from an EMBL/GenBank/DDBJ whole genome shotgun (WGS) entry which is preliminary data.</text>
</comment>
<dbReference type="AlphaFoldDB" id="A0A645F0P4"/>
<reference evidence="1" key="1">
    <citation type="submission" date="2019-08" db="EMBL/GenBank/DDBJ databases">
        <authorList>
            <person name="Kucharzyk K."/>
            <person name="Murdoch R.W."/>
            <person name="Higgins S."/>
            <person name="Loffler F."/>
        </authorList>
    </citation>
    <scope>NUCLEOTIDE SEQUENCE</scope>
</reference>
<organism evidence="1">
    <name type="scientific">bioreactor metagenome</name>
    <dbReference type="NCBI Taxonomy" id="1076179"/>
    <lineage>
        <taxon>unclassified sequences</taxon>
        <taxon>metagenomes</taxon>
        <taxon>ecological metagenomes</taxon>
    </lineage>
</organism>
<proteinExistence type="predicted"/>
<name>A0A645F0P4_9ZZZZ</name>
<dbReference type="InterPro" id="IPR011101">
    <property type="entry name" value="DUF5131"/>
</dbReference>
<protein>
    <recommendedName>
        <fullName evidence="2">Phage protein Gp37/Gp68</fullName>
    </recommendedName>
</protein>
<gene>
    <name evidence="1" type="ORF">SDC9_155123</name>
</gene>
<evidence type="ECO:0000313" key="1">
    <source>
        <dbReference type="EMBL" id="MPN07851.1"/>
    </source>
</evidence>